<protein>
    <submittedName>
        <fullName evidence="1">Uncharacterized protein</fullName>
    </submittedName>
</protein>
<gene>
    <name evidence="1" type="ORF">HUJ06_013560</name>
</gene>
<dbReference type="EMBL" id="DUZY01000005">
    <property type="protein sequence ID" value="DAD39237.1"/>
    <property type="molecule type" value="Genomic_DNA"/>
</dbReference>
<comment type="caution">
    <text evidence="1">The sequence shown here is derived from an EMBL/GenBank/DDBJ whole genome shotgun (WGS) entry which is preliminary data.</text>
</comment>
<keyword evidence="2" id="KW-1185">Reference proteome</keyword>
<dbReference type="Proteomes" id="UP000607653">
    <property type="component" value="Unassembled WGS sequence"/>
</dbReference>
<sequence length="47" mass="5199">MREQQSELNKNLWTSLTSRLQNKTTMRASSSSGKQLGILSLSSPVFG</sequence>
<accession>A0A822Z373</accession>
<evidence type="ECO:0000313" key="1">
    <source>
        <dbReference type="EMBL" id="DAD39237.1"/>
    </source>
</evidence>
<evidence type="ECO:0000313" key="2">
    <source>
        <dbReference type="Proteomes" id="UP000607653"/>
    </source>
</evidence>
<organism evidence="1 2">
    <name type="scientific">Nelumbo nucifera</name>
    <name type="common">Sacred lotus</name>
    <dbReference type="NCBI Taxonomy" id="4432"/>
    <lineage>
        <taxon>Eukaryota</taxon>
        <taxon>Viridiplantae</taxon>
        <taxon>Streptophyta</taxon>
        <taxon>Embryophyta</taxon>
        <taxon>Tracheophyta</taxon>
        <taxon>Spermatophyta</taxon>
        <taxon>Magnoliopsida</taxon>
        <taxon>Proteales</taxon>
        <taxon>Nelumbonaceae</taxon>
        <taxon>Nelumbo</taxon>
    </lineage>
</organism>
<reference evidence="1 2" key="1">
    <citation type="journal article" date="2020" name="Mol. Biol. Evol.">
        <title>Distinct Expression and Methylation Patterns for Genes with Different Fates following a Single Whole-Genome Duplication in Flowering Plants.</title>
        <authorList>
            <person name="Shi T."/>
            <person name="Rahmani R.S."/>
            <person name="Gugger P.F."/>
            <person name="Wang M."/>
            <person name="Li H."/>
            <person name="Zhang Y."/>
            <person name="Li Z."/>
            <person name="Wang Q."/>
            <person name="Van de Peer Y."/>
            <person name="Marchal K."/>
            <person name="Chen J."/>
        </authorList>
    </citation>
    <scope>NUCLEOTIDE SEQUENCE [LARGE SCALE GENOMIC DNA]</scope>
    <source>
        <tissue evidence="1">Leaf</tissue>
    </source>
</reference>
<dbReference type="AlphaFoldDB" id="A0A822Z373"/>
<proteinExistence type="predicted"/>
<name>A0A822Z373_NELNU</name>